<dbReference type="PANTHER" id="PTHR43130">
    <property type="entry name" value="ARAC-FAMILY TRANSCRIPTIONAL REGULATOR"/>
    <property type="match status" value="1"/>
</dbReference>
<dbReference type="STRING" id="361041.VW35_09640"/>
<organism evidence="2 3">
    <name type="scientific">Devosia soli</name>
    <dbReference type="NCBI Taxonomy" id="361041"/>
    <lineage>
        <taxon>Bacteria</taxon>
        <taxon>Pseudomonadati</taxon>
        <taxon>Pseudomonadota</taxon>
        <taxon>Alphaproteobacteria</taxon>
        <taxon>Hyphomicrobiales</taxon>
        <taxon>Devosiaceae</taxon>
        <taxon>Devosia</taxon>
    </lineage>
</organism>
<keyword evidence="3" id="KW-1185">Reference proteome</keyword>
<gene>
    <name evidence="2" type="ORF">VW35_09640</name>
</gene>
<dbReference type="PANTHER" id="PTHR43130:SF3">
    <property type="entry name" value="HTH-TYPE TRANSCRIPTIONAL REGULATOR RV1931C"/>
    <property type="match status" value="1"/>
</dbReference>
<dbReference type="InterPro" id="IPR002818">
    <property type="entry name" value="DJ-1/PfpI"/>
</dbReference>
<comment type="caution">
    <text evidence="2">The sequence shown here is derived from an EMBL/GenBank/DDBJ whole genome shotgun (WGS) entry which is preliminary data.</text>
</comment>
<dbReference type="AlphaFoldDB" id="A0A0F5L989"/>
<name>A0A0F5L989_9HYPH</name>
<reference evidence="2 3" key="1">
    <citation type="submission" date="2015-03" db="EMBL/GenBank/DDBJ databases">
        <authorList>
            <person name="Hassan Y.I."/>
            <person name="Lepp D."/>
            <person name="Zhou T."/>
        </authorList>
    </citation>
    <scope>NUCLEOTIDE SEQUENCE [LARGE SCALE GENOMIC DNA]</scope>
    <source>
        <strain evidence="2 3">GH2-10</strain>
    </source>
</reference>
<sequence length="187" mass="19113">MHPIMVILTESYSDWEIAALTGAGRAFFNADITFCSPTGGALRSAAGLPIVDTARFQLQQGGVVVVTGGPALEGGSAPDIGEALRQSLANGAVVAGICGGTIALARAGLLDDVAHTSNGPGYLEQHAPGYAGRSCYVDQSPALRDVNIITAPAPSPASFAYEVLVATGLDPEAARQIPDMLAQEHRA</sequence>
<evidence type="ECO:0000313" key="2">
    <source>
        <dbReference type="EMBL" id="KKB78759.1"/>
    </source>
</evidence>
<proteinExistence type="predicted"/>
<dbReference type="Gene3D" id="3.40.50.880">
    <property type="match status" value="1"/>
</dbReference>
<accession>A0A0F5L989</accession>
<dbReference type="RefSeq" id="WP_046142836.1">
    <property type="nucleotide sequence ID" value="NZ_LAJG01000021.1"/>
</dbReference>
<feature type="domain" description="DJ-1/PfpI" evidence="1">
    <location>
        <begin position="4"/>
        <end position="163"/>
    </location>
</feature>
<dbReference type="EMBL" id="LAJG01000021">
    <property type="protein sequence ID" value="KKB78759.1"/>
    <property type="molecule type" value="Genomic_DNA"/>
</dbReference>
<dbReference type="InterPro" id="IPR052158">
    <property type="entry name" value="INH-QAR"/>
</dbReference>
<dbReference type="PATRIC" id="fig|361041.3.peg.1283"/>
<dbReference type="InterPro" id="IPR029062">
    <property type="entry name" value="Class_I_gatase-like"/>
</dbReference>
<dbReference type="Proteomes" id="UP000033514">
    <property type="component" value="Unassembled WGS sequence"/>
</dbReference>
<protein>
    <recommendedName>
        <fullName evidence="1">DJ-1/PfpI domain-containing protein</fullName>
    </recommendedName>
</protein>
<dbReference type="SUPFAM" id="SSF52317">
    <property type="entry name" value="Class I glutamine amidotransferase-like"/>
    <property type="match status" value="1"/>
</dbReference>
<dbReference type="Pfam" id="PF01965">
    <property type="entry name" value="DJ-1_PfpI"/>
    <property type="match status" value="1"/>
</dbReference>
<evidence type="ECO:0000313" key="3">
    <source>
        <dbReference type="Proteomes" id="UP000033514"/>
    </source>
</evidence>
<evidence type="ECO:0000259" key="1">
    <source>
        <dbReference type="Pfam" id="PF01965"/>
    </source>
</evidence>